<comment type="caution">
    <text evidence="1">The sequence shown here is derived from an EMBL/GenBank/DDBJ whole genome shotgun (WGS) entry which is preliminary data.</text>
</comment>
<keyword evidence="2" id="KW-1185">Reference proteome</keyword>
<evidence type="ECO:0000313" key="1">
    <source>
        <dbReference type="EMBL" id="GJS82832.1"/>
    </source>
</evidence>
<gene>
    <name evidence="1" type="ORF">Tco_0749373</name>
</gene>
<evidence type="ECO:0000313" key="2">
    <source>
        <dbReference type="Proteomes" id="UP001151760"/>
    </source>
</evidence>
<dbReference type="EMBL" id="BQNB010010855">
    <property type="protein sequence ID" value="GJS82832.1"/>
    <property type="molecule type" value="Genomic_DNA"/>
</dbReference>
<organism evidence="1 2">
    <name type="scientific">Tanacetum coccineum</name>
    <dbReference type="NCBI Taxonomy" id="301880"/>
    <lineage>
        <taxon>Eukaryota</taxon>
        <taxon>Viridiplantae</taxon>
        <taxon>Streptophyta</taxon>
        <taxon>Embryophyta</taxon>
        <taxon>Tracheophyta</taxon>
        <taxon>Spermatophyta</taxon>
        <taxon>Magnoliopsida</taxon>
        <taxon>eudicotyledons</taxon>
        <taxon>Gunneridae</taxon>
        <taxon>Pentapetalae</taxon>
        <taxon>asterids</taxon>
        <taxon>campanulids</taxon>
        <taxon>Asterales</taxon>
        <taxon>Asteraceae</taxon>
        <taxon>Asteroideae</taxon>
        <taxon>Anthemideae</taxon>
        <taxon>Anthemidinae</taxon>
        <taxon>Tanacetum</taxon>
    </lineage>
</organism>
<reference evidence="1" key="2">
    <citation type="submission" date="2022-01" db="EMBL/GenBank/DDBJ databases">
        <authorList>
            <person name="Yamashiro T."/>
            <person name="Shiraishi A."/>
            <person name="Satake H."/>
            <person name="Nakayama K."/>
        </authorList>
    </citation>
    <scope>NUCLEOTIDE SEQUENCE</scope>
</reference>
<sequence length="352" mass="41064">MVLSHFPCDFAQKHLSDTQVITVKMEILLEPTSNKLMVGLRYSDTVVLLKATKLLKLKNIKKDASLKLFKLTNQESNNINSANDSIPTGVFRLSEHERKVEALSKVDHSEVIKESVQANVRLKALFEKYSKRLQLFLLNLLLLLDNLLPEQLTEELVKEPIHEVAMDVEEPILDDVVTARRADRQEYPFKEGDFSRLHLNDIEYMLLLHVQNKIFNLPGDDIVDLINALRMFTRSVIIKKRVEDVQLGVESYQKKLNVTKPQKEFPRISYKEAYTTSYYLKGVVYLNSRKQKRLMRADELYKFSDGTLKSVHEILHYRLLNFKLGYNKDVPKIKWTKKDQDRTDIMVNLIDK</sequence>
<dbReference type="Proteomes" id="UP001151760">
    <property type="component" value="Unassembled WGS sequence"/>
</dbReference>
<name>A0ABQ4YZ01_9ASTR</name>
<protein>
    <submittedName>
        <fullName evidence="1">Uncharacterized protein</fullName>
    </submittedName>
</protein>
<accession>A0ABQ4YZ01</accession>
<proteinExistence type="predicted"/>
<reference evidence="1" key="1">
    <citation type="journal article" date="2022" name="Int. J. Mol. Sci.">
        <title>Draft Genome of Tanacetum Coccineum: Genomic Comparison of Closely Related Tanacetum-Family Plants.</title>
        <authorList>
            <person name="Yamashiro T."/>
            <person name="Shiraishi A."/>
            <person name="Nakayama K."/>
            <person name="Satake H."/>
        </authorList>
    </citation>
    <scope>NUCLEOTIDE SEQUENCE</scope>
</reference>